<feature type="domain" description="Transcription factor IIIC subunit Tfc1/Sfc1 triple barrel" evidence="7">
    <location>
        <begin position="20"/>
        <end position="135"/>
    </location>
</feature>
<feature type="domain" description="Transcription factor IIIC subunit 5 HTH" evidence="6">
    <location>
        <begin position="186"/>
        <end position="346"/>
    </location>
</feature>
<dbReference type="OMA" id="PWRNTYI"/>
<accession>M3J8C9</accession>
<comment type="subcellular location">
    <subcellularLocation>
        <location evidence="1">Nucleus</location>
    </subcellularLocation>
</comment>
<dbReference type="GO" id="GO:0000127">
    <property type="term" value="C:transcription factor TFIIIC complex"/>
    <property type="evidence" value="ECO:0007669"/>
    <property type="project" value="InterPro"/>
</dbReference>
<dbReference type="InterPro" id="IPR041499">
    <property type="entry name" value="Tfc1/Sfc1_N"/>
</dbReference>
<evidence type="ECO:0000259" key="6">
    <source>
        <dbReference type="Pfam" id="PF09734"/>
    </source>
</evidence>
<dbReference type="InterPro" id="IPR040454">
    <property type="entry name" value="TF_IIIC_Tfc1/Sfc1"/>
</dbReference>
<dbReference type="HOGENOM" id="CLU_020038_0_0_1"/>
<evidence type="ECO:0000313" key="8">
    <source>
        <dbReference type="EMBL" id="EMG48358.1"/>
    </source>
</evidence>
<evidence type="ECO:0000256" key="5">
    <source>
        <dbReference type="SAM" id="MobiDB-lite"/>
    </source>
</evidence>
<dbReference type="PANTHER" id="PTHR13230">
    <property type="entry name" value="GENERAL TRANSCRIPTION FACTOR IIIC, POLYPEPTIDE 5"/>
    <property type="match status" value="1"/>
</dbReference>
<evidence type="ECO:0000313" key="9">
    <source>
        <dbReference type="Proteomes" id="UP000011777"/>
    </source>
</evidence>
<dbReference type="Gene3D" id="3.30.200.160">
    <property type="entry name" value="TFIIIC, subcomplex tauA, subunit Sfc1, barrel domain"/>
    <property type="match status" value="1"/>
</dbReference>
<dbReference type="GO" id="GO:0005634">
    <property type="term" value="C:nucleus"/>
    <property type="evidence" value="ECO:0007669"/>
    <property type="project" value="UniProtKB-SubCell"/>
</dbReference>
<organism evidence="8 9">
    <name type="scientific">Candida maltosa (strain Xu316)</name>
    <name type="common">Yeast</name>
    <dbReference type="NCBI Taxonomy" id="1245528"/>
    <lineage>
        <taxon>Eukaryota</taxon>
        <taxon>Fungi</taxon>
        <taxon>Dikarya</taxon>
        <taxon>Ascomycota</taxon>
        <taxon>Saccharomycotina</taxon>
        <taxon>Pichiomycetes</taxon>
        <taxon>Debaryomycetaceae</taxon>
        <taxon>Candida/Lodderomyces clade</taxon>
        <taxon>Candida</taxon>
    </lineage>
</organism>
<keyword evidence="3" id="KW-0804">Transcription</keyword>
<dbReference type="Pfam" id="PF09734">
    <property type="entry name" value="Tau95"/>
    <property type="match status" value="1"/>
</dbReference>
<proteinExistence type="predicted"/>
<dbReference type="eggNOG" id="KOG2473">
    <property type="taxonomic scope" value="Eukaryota"/>
</dbReference>
<dbReference type="InterPro" id="IPR019136">
    <property type="entry name" value="TF_IIIC_su-5_HTH"/>
</dbReference>
<feature type="compositionally biased region" description="Acidic residues" evidence="5">
    <location>
        <begin position="479"/>
        <end position="510"/>
    </location>
</feature>
<dbReference type="GO" id="GO:0001003">
    <property type="term" value="F:RNA polymerase III type 2 promoter sequence-specific DNA binding"/>
    <property type="evidence" value="ECO:0007669"/>
    <property type="project" value="TreeGrafter"/>
</dbReference>
<name>M3J8C9_CANMX</name>
<dbReference type="Pfam" id="PF17682">
    <property type="entry name" value="Tau95_N"/>
    <property type="match status" value="1"/>
</dbReference>
<dbReference type="InterPro" id="IPR042536">
    <property type="entry name" value="TFIIIC_tauA_Sfc1"/>
</dbReference>
<keyword evidence="4" id="KW-0539">Nucleus</keyword>
<dbReference type="GO" id="GO:0006384">
    <property type="term" value="P:transcription initiation at RNA polymerase III promoter"/>
    <property type="evidence" value="ECO:0007669"/>
    <property type="project" value="InterPro"/>
</dbReference>
<keyword evidence="9" id="KW-1185">Reference proteome</keyword>
<dbReference type="OrthoDB" id="5598268at2759"/>
<dbReference type="AlphaFoldDB" id="M3J8C9"/>
<keyword evidence="2" id="KW-0238">DNA-binding</keyword>
<evidence type="ECO:0000256" key="2">
    <source>
        <dbReference type="ARBA" id="ARBA00023125"/>
    </source>
</evidence>
<gene>
    <name evidence="8" type="ORF">G210_1091</name>
</gene>
<protein>
    <submittedName>
        <fullName evidence="8">Transcription factor Tau subunit, putative</fullName>
    </submittedName>
</protein>
<evidence type="ECO:0000256" key="3">
    <source>
        <dbReference type="ARBA" id="ARBA00023163"/>
    </source>
</evidence>
<feature type="region of interest" description="Disordered" evidence="5">
    <location>
        <begin position="474"/>
        <end position="524"/>
    </location>
</feature>
<dbReference type="Proteomes" id="UP000011777">
    <property type="component" value="Unassembled WGS sequence"/>
</dbReference>
<sequence>MDPTSQVAEKHSLDIRHMSAIDLPLNVQNTDRAINMLGGVPSIRNSIRENQPLELRLRKDPFHHPVQASSSNAEKILLKIRIPKRSLPPNADQIPIRELLKINNEDKSTPKAIIQPISIIDKTYSFKAISDFQVSTKNNQFVQQYNKAVLNYQSVDDVKNYVDENGGWYNSVDFPRDYFENIDHQMIPPPILSPIRFPFDYKYQKNPATVAVKNDRGELKMISSKHQQKLYTILIDFNSPCPKGPLDQIKKNWARLQKENIPVNSSDFLLVRCINQLKDLFEIKPIWNRKQLQDILPEELKKYLKHALPYVSFFYKSGPWRFCNIKYGIDVMHEPSYWPYQTEYFRVAGLKSVPVKVGPRKITPPTLIEAEDEGRKVEVAENLLFNGVTLPSVTTFQIGDIMDSDIMNIIEEHKDYMGDEFLRETCDSQDGWVNKQTMEVIRRIMRYKLSELIKDKPFDEKKILKILTTDYSAEKGQDDDVNGPDEAGDEDLDDEDDGEDEDEEESDADDTQQHETSIDENEQEILGKLKQLDTDTYDTLNKLVGFVKQDSITDV</sequence>
<dbReference type="EMBL" id="AOGT01001145">
    <property type="protein sequence ID" value="EMG48358.1"/>
    <property type="molecule type" value="Genomic_DNA"/>
</dbReference>
<reference evidence="8 9" key="1">
    <citation type="submission" date="2013-02" db="EMBL/GenBank/DDBJ databases">
        <title>Genome sequence of Candida maltosa Xu316, a potential industrial strain for xylitol and ethanol production.</title>
        <authorList>
            <person name="Yu J."/>
            <person name="Wang Q."/>
            <person name="Geng X."/>
            <person name="Bao W."/>
            <person name="He P."/>
            <person name="Cai J."/>
        </authorList>
    </citation>
    <scope>NUCLEOTIDE SEQUENCE [LARGE SCALE GENOMIC DNA]</scope>
    <source>
        <strain evidence="9">Xu316</strain>
    </source>
</reference>
<dbReference type="PANTHER" id="PTHR13230:SF5">
    <property type="entry name" value="GENERAL TRANSCRIPTION FACTOR 3C POLYPEPTIDE 5"/>
    <property type="match status" value="1"/>
</dbReference>
<dbReference type="STRING" id="1245528.M3J8C9"/>
<comment type="caution">
    <text evidence="8">The sequence shown here is derived from an EMBL/GenBank/DDBJ whole genome shotgun (WGS) entry which is preliminary data.</text>
</comment>
<dbReference type="GO" id="GO:0001002">
    <property type="term" value="F:RNA polymerase III type 1 promoter sequence-specific DNA binding"/>
    <property type="evidence" value="ECO:0007669"/>
    <property type="project" value="TreeGrafter"/>
</dbReference>
<evidence type="ECO:0000256" key="1">
    <source>
        <dbReference type="ARBA" id="ARBA00004123"/>
    </source>
</evidence>
<evidence type="ECO:0000259" key="7">
    <source>
        <dbReference type="Pfam" id="PF17682"/>
    </source>
</evidence>
<evidence type="ECO:0000256" key="4">
    <source>
        <dbReference type="ARBA" id="ARBA00023242"/>
    </source>
</evidence>